<reference evidence="1" key="1">
    <citation type="journal article" date="2015" name="Nature">
        <title>Complex archaea that bridge the gap between prokaryotes and eukaryotes.</title>
        <authorList>
            <person name="Spang A."/>
            <person name="Saw J.H."/>
            <person name="Jorgensen S.L."/>
            <person name="Zaremba-Niedzwiedzka K."/>
            <person name="Martijn J."/>
            <person name="Lind A.E."/>
            <person name="van Eijk R."/>
            <person name="Schleper C."/>
            <person name="Guy L."/>
            <person name="Ettema T.J."/>
        </authorList>
    </citation>
    <scope>NUCLEOTIDE SEQUENCE</scope>
</reference>
<accession>A0A0F9NNF0</accession>
<dbReference type="AlphaFoldDB" id="A0A0F9NNF0"/>
<protein>
    <submittedName>
        <fullName evidence="1">Uncharacterized protein</fullName>
    </submittedName>
</protein>
<name>A0A0F9NNF0_9ZZZZ</name>
<gene>
    <name evidence="1" type="ORF">LCGC14_0929380</name>
</gene>
<dbReference type="EMBL" id="LAZR01003184">
    <property type="protein sequence ID" value="KKN21040.1"/>
    <property type="molecule type" value="Genomic_DNA"/>
</dbReference>
<proteinExistence type="predicted"/>
<sequence length="48" mass="5190">MPLSRYDQFFGGKGGAAKAMDAMVSQHGAEKGKSVFFATIKEKKKRGP</sequence>
<evidence type="ECO:0000313" key="1">
    <source>
        <dbReference type="EMBL" id="KKN21040.1"/>
    </source>
</evidence>
<organism evidence="1">
    <name type="scientific">marine sediment metagenome</name>
    <dbReference type="NCBI Taxonomy" id="412755"/>
    <lineage>
        <taxon>unclassified sequences</taxon>
        <taxon>metagenomes</taxon>
        <taxon>ecological metagenomes</taxon>
    </lineage>
</organism>
<comment type="caution">
    <text evidence="1">The sequence shown here is derived from an EMBL/GenBank/DDBJ whole genome shotgun (WGS) entry which is preliminary data.</text>
</comment>